<protein>
    <submittedName>
        <fullName evidence="1">Uncharacterized protein</fullName>
    </submittedName>
</protein>
<sequence>MDEYKDMAASMAPGDAITYWLTVDEVAGQYFK</sequence>
<dbReference type="EMBL" id="VSSQ01116497">
    <property type="protein sequence ID" value="MPN51409.1"/>
    <property type="molecule type" value="Genomic_DNA"/>
</dbReference>
<name>A0A645ILR8_9ZZZZ</name>
<reference evidence="1" key="1">
    <citation type="submission" date="2019-08" db="EMBL/GenBank/DDBJ databases">
        <authorList>
            <person name="Kucharzyk K."/>
            <person name="Murdoch R.W."/>
            <person name="Higgins S."/>
            <person name="Loffler F."/>
        </authorList>
    </citation>
    <scope>NUCLEOTIDE SEQUENCE</scope>
</reference>
<comment type="caution">
    <text evidence="1">The sequence shown here is derived from an EMBL/GenBank/DDBJ whole genome shotgun (WGS) entry which is preliminary data.</text>
</comment>
<proteinExistence type="predicted"/>
<accession>A0A645ILR8</accession>
<gene>
    <name evidence="1" type="ORF">SDC9_199054</name>
</gene>
<evidence type="ECO:0000313" key="1">
    <source>
        <dbReference type="EMBL" id="MPN51409.1"/>
    </source>
</evidence>
<dbReference type="AlphaFoldDB" id="A0A645ILR8"/>
<organism evidence="1">
    <name type="scientific">bioreactor metagenome</name>
    <dbReference type="NCBI Taxonomy" id="1076179"/>
    <lineage>
        <taxon>unclassified sequences</taxon>
        <taxon>metagenomes</taxon>
        <taxon>ecological metagenomes</taxon>
    </lineage>
</organism>